<feature type="domain" description="Outer membrane protein beta-barrel" evidence="1">
    <location>
        <begin position="29"/>
        <end position="180"/>
    </location>
</feature>
<reference evidence="2 3" key="1">
    <citation type="submission" date="2016-01" db="EMBL/GenBank/DDBJ databases">
        <authorList>
            <person name="McClelland M."/>
            <person name="Jain A."/>
            <person name="Saraogi P."/>
            <person name="Mendelson R."/>
            <person name="Westerman R."/>
            <person name="SanMiguel P."/>
            <person name="Csonka L."/>
        </authorList>
    </citation>
    <scope>NUCLEOTIDE SEQUENCE [LARGE SCALE GENOMIC DNA]</scope>
    <source>
        <strain evidence="2 3">R-53146</strain>
    </source>
</reference>
<gene>
    <name evidence="2" type="ORF">Ga0061079_10495</name>
</gene>
<dbReference type="STRING" id="1586267.GCA_001418685_00815"/>
<accession>A0A0X3APA1</accession>
<dbReference type="EMBL" id="FCOR01000004">
    <property type="protein sequence ID" value="CVK15977.1"/>
    <property type="molecule type" value="Genomic_DNA"/>
</dbReference>
<sequence length="210" mass="23851">MEKIKQKTFPMKRLIPILFSLFISIITYAQQVDFGAKAGMAFGYKGSLKQTVTNSKESKATDNIGWHAGFFSRIKFIDWFIQPEIYFSSMKTNFDYSDDGEFTAHSNRLDIPILLGSKFLEVTRLYAGPVFSISLNEDISLKGIRKTKTDDFSLAGQVGGGFDLAKLTFDVRYEFGFNKSQTNFVKKRTGEAFKLEKRQNSLVVSVGYKF</sequence>
<evidence type="ECO:0000313" key="2">
    <source>
        <dbReference type="EMBL" id="CVK15977.1"/>
    </source>
</evidence>
<dbReference type="AlphaFoldDB" id="A0A0X3APA1"/>
<proteinExistence type="predicted"/>
<organism evidence="2 3">
    <name type="scientific">Apibacter mensalis</name>
    <dbReference type="NCBI Taxonomy" id="1586267"/>
    <lineage>
        <taxon>Bacteria</taxon>
        <taxon>Pseudomonadati</taxon>
        <taxon>Bacteroidota</taxon>
        <taxon>Flavobacteriia</taxon>
        <taxon>Flavobacteriales</taxon>
        <taxon>Weeksellaceae</taxon>
        <taxon>Apibacter</taxon>
    </lineage>
</organism>
<dbReference type="Proteomes" id="UP000182761">
    <property type="component" value="Unassembled WGS sequence"/>
</dbReference>
<dbReference type="Pfam" id="PF13568">
    <property type="entry name" value="OMP_b-brl_2"/>
    <property type="match status" value="1"/>
</dbReference>
<evidence type="ECO:0000259" key="1">
    <source>
        <dbReference type="Pfam" id="PF13568"/>
    </source>
</evidence>
<evidence type="ECO:0000313" key="3">
    <source>
        <dbReference type="Proteomes" id="UP000182761"/>
    </source>
</evidence>
<dbReference type="InterPro" id="IPR025665">
    <property type="entry name" value="Beta-barrel_OMP_2"/>
</dbReference>
<protein>
    <submittedName>
        <fullName evidence="2">Outer membrane protein beta-barrel domain-containing protein</fullName>
    </submittedName>
</protein>
<keyword evidence="3" id="KW-1185">Reference proteome</keyword>
<name>A0A0X3APA1_9FLAO</name>